<organism evidence="1">
    <name type="scientific">marine sediment metagenome</name>
    <dbReference type="NCBI Taxonomy" id="412755"/>
    <lineage>
        <taxon>unclassified sequences</taxon>
        <taxon>metagenomes</taxon>
        <taxon>ecological metagenomes</taxon>
    </lineage>
</organism>
<feature type="non-terminal residue" evidence="1">
    <location>
        <position position="187"/>
    </location>
</feature>
<accession>X1F782</accession>
<protein>
    <submittedName>
        <fullName evidence="1">Uncharacterized protein</fullName>
    </submittedName>
</protein>
<comment type="caution">
    <text evidence="1">The sequence shown here is derived from an EMBL/GenBank/DDBJ whole genome shotgun (WGS) entry which is preliminary data.</text>
</comment>
<gene>
    <name evidence="1" type="ORF">S03H2_24688</name>
</gene>
<name>X1F782_9ZZZZ</name>
<sequence>ERNGVKVEIDSSFDKGQATYPIPTHQVYSAGQPITATFWGASTLGGEVVDFMLFKQISLTEIREIAVDTYNGNLEPIRDKLSSPDWIEQKTLDLVSGDASVTIPKQTEGAYLLVVVKEEDSDIYVYSATIVEVVAKTLDVICPEDVKKGDPLNIDTGEGGISVAVLIKKEAYTANIKLESDGSVVST</sequence>
<dbReference type="AlphaFoldDB" id="X1F782"/>
<dbReference type="NCBIfam" id="TIGR04279">
    <property type="entry name" value="TIGR04279 domain"/>
    <property type="match status" value="1"/>
</dbReference>
<feature type="non-terminal residue" evidence="1">
    <location>
        <position position="1"/>
    </location>
</feature>
<dbReference type="EMBL" id="BARU01013782">
    <property type="protein sequence ID" value="GAH40797.1"/>
    <property type="molecule type" value="Genomic_DNA"/>
</dbReference>
<proteinExistence type="predicted"/>
<evidence type="ECO:0000313" key="1">
    <source>
        <dbReference type="EMBL" id="GAH40797.1"/>
    </source>
</evidence>
<dbReference type="InterPro" id="IPR026595">
    <property type="entry name" value="CHP04279"/>
</dbReference>
<reference evidence="1" key="1">
    <citation type="journal article" date="2014" name="Front. Microbiol.">
        <title>High frequency of phylogenetically diverse reductive dehalogenase-homologous genes in deep subseafloor sedimentary metagenomes.</title>
        <authorList>
            <person name="Kawai M."/>
            <person name="Futagami T."/>
            <person name="Toyoda A."/>
            <person name="Takaki Y."/>
            <person name="Nishi S."/>
            <person name="Hori S."/>
            <person name="Arai W."/>
            <person name="Tsubouchi T."/>
            <person name="Morono Y."/>
            <person name="Uchiyama I."/>
            <person name="Ito T."/>
            <person name="Fujiyama A."/>
            <person name="Inagaki F."/>
            <person name="Takami H."/>
        </authorList>
    </citation>
    <scope>NUCLEOTIDE SEQUENCE</scope>
    <source>
        <strain evidence="1">Expedition CK06-06</strain>
    </source>
</reference>